<reference evidence="2" key="1">
    <citation type="submission" date="2016-05" db="EMBL/GenBank/DDBJ databases">
        <title>Evolution of the cag Pathogenicity Island in Helicobacter pylori Reveals Additional Ancient Human Migrations.</title>
        <authorList>
            <person name="Perkins T.T."/>
            <person name="Tay C.Y."/>
            <person name="Peters F."/>
            <person name="Webberley M.K."/>
            <person name="Lu W."/>
            <person name="Marshall B.J."/>
            <person name="Wise M.J."/>
        </authorList>
    </citation>
    <scope>NUCLEOTIDE SEQUENCE</scope>
    <source>
        <strain evidence="2">13-021</strain>
    </source>
</reference>
<dbReference type="AlphaFoldDB" id="A0A2Z2P748"/>
<feature type="coiled-coil region" evidence="1">
    <location>
        <begin position="79"/>
        <end position="110"/>
    </location>
</feature>
<evidence type="ECO:0000256" key="1">
    <source>
        <dbReference type="SAM" id="Coils"/>
    </source>
</evidence>
<dbReference type="EMBL" id="KX346256">
    <property type="protein sequence ID" value="ASJ81494.1"/>
    <property type="molecule type" value="Genomic_DNA"/>
</dbReference>
<organism evidence="2">
    <name type="scientific">Helicobacter pylori</name>
    <name type="common">Campylobacter pylori</name>
    <dbReference type="NCBI Taxonomy" id="210"/>
    <lineage>
        <taxon>Bacteria</taxon>
        <taxon>Pseudomonadati</taxon>
        <taxon>Campylobacterota</taxon>
        <taxon>Epsilonproteobacteria</taxon>
        <taxon>Campylobacterales</taxon>
        <taxon>Helicobacteraceae</taxon>
        <taxon>Helicobacter</taxon>
    </lineage>
</organism>
<protein>
    <submittedName>
        <fullName evidence="2">Uncharacterized protein</fullName>
    </submittedName>
</protein>
<accession>A0A2Z2P748</accession>
<keyword evidence="1" id="KW-0175">Coiled coil</keyword>
<name>A0A2Z2P748_HELPX</name>
<proteinExistence type="predicted"/>
<evidence type="ECO:0000313" key="2">
    <source>
        <dbReference type="EMBL" id="ASJ81494.1"/>
    </source>
</evidence>
<sequence>MFYRDRNTLQATMISIDFFKTDGRFVRGMRNTKIIYSAIRYGAKGIAKVSPVLVCVDVVISLADMIHSYGQYRATKEQTKQLEIIRNTLKKQYENLLIELRLDKQKLRLQLAQDLEKIDARIHKNVDKMHQLKLAYKCSFMVLKCIKEHLDEYEKKFPYDNAQRIVALRQQYHEALTAHCQASLNFIGG</sequence>